<dbReference type="Pfam" id="PF21222">
    <property type="entry name" value="Lamp2_2nd"/>
    <property type="match status" value="1"/>
</dbReference>
<dbReference type="GO" id="GO:0005765">
    <property type="term" value="C:lysosomal membrane"/>
    <property type="evidence" value="ECO:0007669"/>
    <property type="project" value="UniProtKB-SubCell"/>
</dbReference>
<comment type="subcellular location">
    <subcellularLocation>
        <location evidence="1">Endosome membrane</location>
        <topology evidence="1">Single-pass type I membrane protein</topology>
    </subcellularLocation>
    <subcellularLocation>
        <location evidence="8">Lysosome membrane</location>
        <topology evidence="8">Single-pass type I membrane protein</topology>
    </subcellularLocation>
</comment>
<evidence type="ECO:0000256" key="6">
    <source>
        <dbReference type="ARBA" id="ARBA00023136"/>
    </source>
</evidence>
<evidence type="ECO:0000256" key="3">
    <source>
        <dbReference type="ARBA" id="ARBA00022729"/>
    </source>
</evidence>
<dbReference type="InterPro" id="IPR048524">
    <property type="entry name" value="Lamp2-like_TM"/>
</dbReference>
<feature type="transmembrane region" description="Helical" evidence="9">
    <location>
        <begin position="285"/>
        <end position="308"/>
    </location>
</feature>
<dbReference type="GO" id="GO:0005886">
    <property type="term" value="C:plasma membrane"/>
    <property type="evidence" value="ECO:0007669"/>
    <property type="project" value="UniProtKB-SubCell"/>
</dbReference>
<reference evidence="13" key="1">
    <citation type="thesis" date="2021" institute="BYU ScholarsArchive" country="Provo, UT, USA">
        <title>Applications of and Algorithms for Genome Assembly and Genomic Analyses with an Emphasis on Marine Teleosts.</title>
        <authorList>
            <person name="Pickett B.D."/>
        </authorList>
    </citation>
    <scope>NUCLEOTIDE SEQUENCE</scope>
    <source>
        <strain evidence="13">HI-2016</strain>
    </source>
</reference>
<keyword evidence="2 8" id="KW-0812">Transmembrane</keyword>
<dbReference type="Pfam" id="PF01299">
    <property type="entry name" value="Lamp2-like_luminal"/>
    <property type="match status" value="2"/>
</dbReference>
<evidence type="ECO:0000256" key="7">
    <source>
        <dbReference type="ARBA" id="ARBA00023180"/>
    </source>
</evidence>
<dbReference type="PANTHER" id="PTHR11506">
    <property type="entry name" value="LYSOSOME-ASSOCIATED MEMBRANE GLYCOPROTEIN"/>
    <property type="match status" value="1"/>
</dbReference>
<evidence type="ECO:0000256" key="2">
    <source>
        <dbReference type="ARBA" id="ARBA00022692"/>
    </source>
</evidence>
<dbReference type="InterPro" id="IPR002000">
    <property type="entry name" value="Lysosome-assoc_membr_glycop"/>
</dbReference>
<proteinExistence type="inferred from homology"/>
<dbReference type="GO" id="GO:0031902">
    <property type="term" value="C:late endosome membrane"/>
    <property type="evidence" value="ECO:0007669"/>
    <property type="project" value="TreeGrafter"/>
</dbReference>
<evidence type="ECO:0000256" key="1">
    <source>
        <dbReference type="ARBA" id="ARBA00004530"/>
    </source>
</evidence>
<keyword evidence="7" id="KW-0325">Glycoprotein</keyword>
<evidence type="ECO:0008006" key="15">
    <source>
        <dbReference type="Google" id="ProtNLM"/>
    </source>
</evidence>
<comment type="caution">
    <text evidence="8">Lacks conserved residue(s) required for the propagation of feature annotation.</text>
</comment>
<keyword evidence="8" id="KW-0458">Lysosome</keyword>
<keyword evidence="8" id="KW-1015">Disulfide bond</keyword>
<dbReference type="AlphaFoldDB" id="A0A8T2NQL7"/>
<feature type="signal peptide" evidence="10">
    <location>
        <begin position="1"/>
        <end position="22"/>
    </location>
</feature>
<evidence type="ECO:0000256" key="4">
    <source>
        <dbReference type="ARBA" id="ARBA00022753"/>
    </source>
</evidence>
<name>A0A8T2NQL7_9TELE</name>
<comment type="caution">
    <text evidence="13">The sequence shown here is derived from an EMBL/GenBank/DDBJ whole genome shotgun (WGS) entry which is preliminary data.</text>
</comment>
<evidence type="ECO:0000259" key="11">
    <source>
        <dbReference type="Pfam" id="PF01299"/>
    </source>
</evidence>
<evidence type="ECO:0000259" key="12">
    <source>
        <dbReference type="Pfam" id="PF21222"/>
    </source>
</evidence>
<comment type="similarity">
    <text evidence="8">Belongs to the LAMP family.</text>
</comment>
<keyword evidence="5 9" id="KW-1133">Transmembrane helix</keyword>
<dbReference type="OrthoDB" id="6232933at2759"/>
<evidence type="ECO:0000256" key="10">
    <source>
        <dbReference type="SAM" id="SignalP"/>
    </source>
</evidence>
<feature type="domain" description="Lysosome-associated membrane glycoprotein 2-like luminal" evidence="11">
    <location>
        <begin position="26"/>
        <end position="104"/>
    </location>
</feature>
<feature type="disulfide bond" evidence="8">
    <location>
        <begin position="241"/>
        <end position="278"/>
    </location>
</feature>
<organism evidence="13 14">
    <name type="scientific">Albula glossodonta</name>
    <name type="common">roundjaw bonefish</name>
    <dbReference type="NCBI Taxonomy" id="121402"/>
    <lineage>
        <taxon>Eukaryota</taxon>
        <taxon>Metazoa</taxon>
        <taxon>Chordata</taxon>
        <taxon>Craniata</taxon>
        <taxon>Vertebrata</taxon>
        <taxon>Euteleostomi</taxon>
        <taxon>Actinopterygii</taxon>
        <taxon>Neopterygii</taxon>
        <taxon>Teleostei</taxon>
        <taxon>Albuliformes</taxon>
        <taxon>Albulidae</taxon>
        <taxon>Albula</taxon>
    </lineage>
</organism>
<evidence type="ECO:0000313" key="13">
    <source>
        <dbReference type="EMBL" id="KAG9338657.1"/>
    </source>
</evidence>
<keyword evidence="14" id="KW-1185">Reference proteome</keyword>
<dbReference type="EMBL" id="JAFBMS010000063">
    <property type="protein sequence ID" value="KAG9338657.1"/>
    <property type="molecule type" value="Genomic_DNA"/>
</dbReference>
<keyword evidence="4" id="KW-0967">Endosome</keyword>
<feature type="domain" description="Lysosome-associated membrane glycoprotein 2-like luminal" evidence="11">
    <location>
        <begin position="161"/>
        <end position="268"/>
    </location>
</feature>
<keyword evidence="3 10" id="KW-0732">Signal</keyword>
<dbReference type="GO" id="GO:0072594">
    <property type="term" value="P:establishment of protein localization to organelle"/>
    <property type="evidence" value="ECO:0007669"/>
    <property type="project" value="TreeGrafter"/>
</dbReference>
<dbReference type="Proteomes" id="UP000824540">
    <property type="component" value="Unassembled WGS sequence"/>
</dbReference>
<feature type="domain" description="Lysosome-associated membrane glycoprotein 2-like transmembrane" evidence="12">
    <location>
        <begin position="287"/>
        <end position="318"/>
    </location>
</feature>
<evidence type="ECO:0000256" key="5">
    <source>
        <dbReference type="ARBA" id="ARBA00022989"/>
    </source>
</evidence>
<evidence type="ECO:0000313" key="14">
    <source>
        <dbReference type="Proteomes" id="UP000824540"/>
    </source>
</evidence>
<dbReference type="PANTHER" id="PTHR11506:SF6">
    <property type="entry name" value="LYSOSOME-ASSOCIATED MEMBRANE GLYCOPROTEIN 2"/>
    <property type="match status" value="1"/>
</dbReference>
<dbReference type="PROSITE" id="PS51407">
    <property type="entry name" value="LAMP_3"/>
    <property type="match status" value="1"/>
</dbReference>
<gene>
    <name evidence="13" type="ORF">JZ751_025495</name>
</gene>
<keyword evidence="6 8" id="KW-0472">Membrane</keyword>
<dbReference type="Gene3D" id="2.40.160.110">
    <property type="match status" value="2"/>
</dbReference>
<evidence type="ECO:0000256" key="8">
    <source>
        <dbReference type="PROSITE-ProRule" id="PRU00740"/>
    </source>
</evidence>
<feature type="chain" id="PRO_5035822141" description="Lysosome-associated membrane glycoprotein 2" evidence="10">
    <location>
        <begin position="23"/>
        <end position="320"/>
    </location>
</feature>
<evidence type="ECO:0000256" key="9">
    <source>
        <dbReference type="SAM" id="Phobius"/>
    </source>
</evidence>
<accession>A0A8T2NQL7</accession>
<protein>
    <recommendedName>
        <fullName evidence="15">Lysosome-associated membrane glycoprotein 2</fullName>
    </recommendedName>
</protein>
<sequence>MFRFACLTLLLLLGSEIRLSHCTEVRVNNKEGKLCLYADLSVHFAVTYNSTDKMNSTVAFLLPEVVNASGSTCGKDSSTLLLSFGKGHSWTVTFSKENTTYNVHDIRRHSGQRLGRADSVQHTVCARDRSTTTAMPTTHTTTVTTLPTTPTPLPTPPTDFHKMNIGKDQFKTSGKCGVNGSDATLVLSSSTVNMTFTFHEEGKKFLLHALNVTIKGTNGTINQGNTNLSLWEASVGSSYMCNKEQSYNISNGLTLNTFSLQVQPFGVKDNKFATAQECSMDDTNILIPIIVGAALAGLIVIVLIAYAIGRRKTYVGYQSL</sequence>
<dbReference type="InterPro" id="IPR048528">
    <property type="entry name" value="Lamp2-like_luminal"/>
</dbReference>